<dbReference type="PRINTS" id="PR00037">
    <property type="entry name" value="HTHLACR"/>
</dbReference>
<dbReference type="Pfam" id="PF00455">
    <property type="entry name" value="DeoRC"/>
    <property type="match status" value="1"/>
</dbReference>
<feature type="domain" description="HTH deoR-type" evidence="4">
    <location>
        <begin position="4"/>
        <end position="59"/>
    </location>
</feature>
<dbReference type="SMART" id="SM01134">
    <property type="entry name" value="DeoRC"/>
    <property type="match status" value="1"/>
</dbReference>
<name>A0A850HN98_9FIRM</name>
<dbReference type="RefSeq" id="WP_173814996.1">
    <property type="nucleotide sequence ID" value="NZ_JAAITX010000007.1"/>
</dbReference>
<keyword evidence="1" id="KW-0805">Transcription regulation</keyword>
<dbReference type="Proteomes" id="UP000528555">
    <property type="component" value="Unassembled WGS sequence"/>
</dbReference>
<dbReference type="AlphaFoldDB" id="A0A850HN98"/>
<evidence type="ECO:0000259" key="4">
    <source>
        <dbReference type="PROSITE" id="PS51000"/>
    </source>
</evidence>
<dbReference type="Proteomes" id="UP000701680">
    <property type="component" value="Unassembled WGS sequence"/>
</dbReference>
<keyword evidence="3" id="KW-0804">Transcription</keyword>
<proteinExistence type="predicted"/>
<dbReference type="PANTHER" id="PTHR30363:SF8">
    <property type="entry name" value="DEOXYRIBOSE OPERON REPRESSOR"/>
    <property type="match status" value="1"/>
</dbReference>
<evidence type="ECO:0000313" key="6">
    <source>
        <dbReference type="EMBL" id="NVH59047.1"/>
    </source>
</evidence>
<dbReference type="SUPFAM" id="SSF100950">
    <property type="entry name" value="NagB/RpiA/CoA transferase-like"/>
    <property type="match status" value="1"/>
</dbReference>
<dbReference type="PROSITE" id="PS51000">
    <property type="entry name" value="HTH_DEOR_2"/>
    <property type="match status" value="1"/>
</dbReference>
<dbReference type="PANTHER" id="PTHR30363">
    <property type="entry name" value="HTH-TYPE TRANSCRIPTIONAL REGULATOR SRLR-RELATED"/>
    <property type="match status" value="1"/>
</dbReference>
<dbReference type="InterPro" id="IPR036388">
    <property type="entry name" value="WH-like_DNA-bd_sf"/>
</dbReference>
<evidence type="ECO:0000313" key="8">
    <source>
        <dbReference type="Proteomes" id="UP000701680"/>
    </source>
</evidence>
<dbReference type="InterPro" id="IPR014036">
    <property type="entry name" value="DeoR-like_C"/>
</dbReference>
<keyword evidence="2" id="KW-0238">DNA-binding</keyword>
<dbReference type="InterPro" id="IPR001034">
    <property type="entry name" value="DeoR_HTH"/>
</dbReference>
<dbReference type="Gene3D" id="1.10.10.10">
    <property type="entry name" value="Winged helix-like DNA-binding domain superfamily/Winged helix DNA-binding domain"/>
    <property type="match status" value="1"/>
</dbReference>
<dbReference type="PROSITE" id="PS00894">
    <property type="entry name" value="HTH_DEOR_1"/>
    <property type="match status" value="1"/>
</dbReference>
<dbReference type="SUPFAM" id="SSF46785">
    <property type="entry name" value="Winged helix' DNA-binding domain"/>
    <property type="match status" value="1"/>
</dbReference>
<dbReference type="GO" id="GO:0003677">
    <property type="term" value="F:DNA binding"/>
    <property type="evidence" value="ECO:0007669"/>
    <property type="project" value="UniProtKB-KW"/>
</dbReference>
<dbReference type="InterPro" id="IPR037171">
    <property type="entry name" value="NagB/RpiA_transferase-like"/>
</dbReference>
<keyword evidence="7" id="KW-1185">Reference proteome</keyword>
<dbReference type="SMART" id="SM00420">
    <property type="entry name" value="HTH_DEOR"/>
    <property type="match status" value="1"/>
</dbReference>
<dbReference type="GO" id="GO:0003700">
    <property type="term" value="F:DNA-binding transcription factor activity"/>
    <property type="evidence" value="ECO:0007669"/>
    <property type="project" value="InterPro"/>
</dbReference>
<evidence type="ECO:0000256" key="3">
    <source>
        <dbReference type="ARBA" id="ARBA00023163"/>
    </source>
</evidence>
<dbReference type="InterPro" id="IPR036390">
    <property type="entry name" value="WH_DNA-bd_sf"/>
</dbReference>
<comment type="caution">
    <text evidence="6">The sequence shown here is derived from an EMBL/GenBank/DDBJ whole genome shotgun (WGS) entry which is preliminary data.</text>
</comment>
<reference evidence="6" key="2">
    <citation type="submission" date="2020-02" db="EMBL/GenBank/DDBJ databases">
        <authorList>
            <person name="Littmann E."/>
            <person name="Sorbara M."/>
        </authorList>
    </citation>
    <scope>NUCLEOTIDE SEQUENCE</scope>
    <source>
        <strain evidence="6">MSK.17.11</strain>
        <strain evidence="5">MSK.17.38</strain>
    </source>
</reference>
<dbReference type="Pfam" id="PF08220">
    <property type="entry name" value="HTH_DeoR"/>
    <property type="match status" value="1"/>
</dbReference>
<evidence type="ECO:0000313" key="5">
    <source>
        <dbReference type="EMBL" id="NSK15274.1"/>
    </source>
</evidence>
<sequence>MKKKEQRANNLLLLLQESPDLSVKNLAEILGVSEMTIRRDLKYLKENHLFIRSHGIQIPVQERADITNIETEYTLSSERTKSYKEKQKIGQFATTLIHPNDTLILDSGTTLAEMARFIPEHQNLSVTCYNYCTLTQLFQKEGVQITLAGGFLHRSDQMFESPYANELIRSQRANTFFLGASGIHEALGITCAHNYEVLTKKAAMSSSLTTVLLADSSKFGLVRSAFVAPLAGVDAIVTDEGITDEWKRIIKNAGIKLYVV</sequence>
<evidence type="ECO:0000256" key="2">
    <source>
        <dbReference type="ARBA" id="ARBA00023125"/>
    </source>
</evidence>
<dbReference type="EMBL" id="JAAITX010000007">
    <property type="protein sequence ID" value="NVH59047.1"/>
    <property type="molecule type" value="Genomic_DNA"/>
</dbReference>
<evidence type="ECO:0000256" key="1">
    <source>
        <dbReference type="ARBA" id="ARBA00023015"/>
    </source>
</evidence>
<dbReference type="InterPro" id="IPR018356">
    <property type="entry name" value="Tscrpt_reg_HTH_DeoR_CS"/>
</dbReference>
<dbReference type="EMBL" id="JAAIUO010000007">
    <property type="protein sequence ID" value="NSK15274.1"/>
    <property type="molecule type" value="Genomic_DNA"/>
</dbReference>
<evidence type="ECO:0000313" key="7">
    <source>
        <dbReference type="Proteomes" id="UP000528555"/>
    </source>
</evidence>
<gene>
    <name evidence="6" type="ORF">G5A66_10440</name>
    <name evidence="5" type="ORF">G5A75_10465</name>
</gene>
<dbReference type="Gene3D" id="3.40.50.1360">
    <property type="match status" value="1"/>
</dbReference>
<protein>
    <submittedName>
        <fullName evidence="6">DeoR/GlpR transcriptional regulator</fullName>
    </submittedName>
</protein>
<reference evidence="7 8" key="1">
    <citation type="journal article" date="2020" name="Cell Host Microbe">
        <title>Functional and Genomic Variation between Human-Derived Isolates of Lachnospiraceae Reveals Inter- and Intra-Species Diversity.</title>
        <authorList>
            <person name="Sorbara M.T."/>
            <person name="Littmann E.R."/>
            <person name="Fontana E."/>
            <person name="Moody T.U."/>
            <person name="Kohout C.E."/>
            <person name="Gjonbalaj M."/>
            <person name="Eaton V."/>
            <person name="Seok R."/>
            <person name="Leiner I.M."/>
            <person name="Pamer E.G."/>
        </authorList>
    </citation>
    <scope>NUCLEOTIDE SEQUENCE [LARGE SCALE GENOMIC DNA]</scope>
    <source>
        <strain evidence="6 7">MSK.17.11</strain>
        <strain evidence="5 8">MSK.17.38</strain>
    </source>
</reference>
<accession>A0A850HN98</accession>
<organism evidence="6 7">
    <name type="scientific">Dorea phocaeensis</name>
    <dbReference type="NCBI Taxonomy" id="2040291"/>
    <lineage>
        <taxon>Bacteria</taxon>
        <taxon>Bacillati</taxon>
        <taxon>Bacillota</taxon>
        <taxon>Clostridia</taxon>
        <taxon>Lachnospirales</taxon>
        <taxon>Lachnospiraceae</taxon>
        <taxon>Dorea</taxon>
    </lineage>
</organism>
<dbReference type="InterPro" id="IPR050313">
    <property type="entry name" value="Carb_Metab_HTH_regulators"/>
</dbReference>